<comment type="caution">
    <text evidence="2">The sequence shown here is derived from an EMBL/GenBank/DDBJ whole genome shotgun (WGS) entry which is preliminary data.</text>
</comment>
<organism evidence="2 3">
    <name type="scientific">Penicillium angulare</name>
    <dbReference type="NCBI Taxonomy" id="116970"/>
    <lineage>
        <taxon>Eukaryota</taxon>
        <taxon>Fungi</taxon>
        <taxon>Dikarya</taxon>
        <taxon>Ascomycota</taxon>
        <taxon>Pezizomycotina</taxon>
        <taxon>Eurotiomycetes</taxon>
        <taxon>Eurotiomycetidae</taxon>
        <taxon>Eurotiales</taxon>
        <taxon>Aspergillaceae</taxon>
        <taxon>Penicillium</taxon>
    </lineage>
</organism>
<evidence type="ECO:0000313" key="2">
    <source>
        <dbReference type="EMBL" id="KAJ5087525.1"/>
    </source>
</evidence>
<dbReference type="AlphaFoldDB" id="A0A9W9JZS2"/>
<dbReference type="Proteomes" id="UP001149165">
    <property type="component" value="Unassembled WGS sequence"/>
</dbReference>
<feature type="compositionally biased region" description="Polar residues" evidence="1">
    <location>
        <begin position="88"/>
        <end position="97"/>
    </location>
</feature>
<reference evidence="2" key="2">
    <citation type="journal article" date="2023" name="IMA Fungus">
        <title>Comparative genomic study of the Penicillium genus elucidates a diverse pangenome and 15 lateral gene transfer events.</title>
        <authorList>
            <person name="Petersen C."/>
            <person name="Sorensen T."/>
            <person name="Nielsen M.R."/>
            <person name="Sondergaard T.E."/>
            <person name="Sorensen J.L."/>
            <person name="Fitzpatrick D.A."/>
            <person name="Frisvad J.C."/>
            <person name="Nielsen K.L."/>
        </authorList>
    </citation>
    <scope>NUCLEOTIDE SEQUENCE</scope>
    <source>
        <strain evidence="2">IBT 30069</strain>
    </source>
</reference>
<feature type="region of interest" description="Disordered" evidence="1">
    <location>
        <begin position="75"/>
        <end position="97"/>
    </location>
</feature>
<dbReference type="EMBL" id="JAPQKH010000007">
    <property type="protein sequence ID" value="KAJ5087525.1"/>
    <property type="molecule type" value="Genomic_DNA"/>
</dbReference>
<accession>A0A9W9JZS2</accession>
<gene>
    <name evidence="2" type="ORF">N7456_011141</name>
</gene>
<sequence length="97" mass="10954">MVGRRMATGISGGVIVSSHLVRRSRLKVQSGDCENVRRRLPVRFDDFEKVKRQLKMRVVFVVEDKEGQEISKCHKVIEGEESEGRDAPSQNLGSQSI</sequence>
<proteinExistence type="predicted"/>
<reference evidence="2" key="1">
    <citation type="submission" date="2022-11" db="EMBL/GenBank/DDBJ databases">
        <authorList>
            <person name="Petersen C."/>
        </authorList>
    </citation>
    <scope>NUCLEOTIDE SEQUENCE</scope>
    <source>
        <strain evidence="2">IBT 30069</strain>
    </source>
</reference>
<keyword evidence="3" id="KW-1185">Reference proteome</keyword>
<feature type="compositionally biased region" description="Basic and acidic residues" evidence="1">
    <location>
        <begin position="75"/>
        <end position="86"/>
    </location>
</feature>
<protein>
    <submittedName>
        <fullName evidence="2">Uncharacterized protein</fullName>
    </submittedName>
</protein>
<evidence type="ECO:0000313" key="3">
    <source>
        <dbReference type="Proteomes" id="UP001149165"/>
    </source>
</evidence>
<name>A0A9W9JZS2_9EURO</name>
<evidence type="ECO:0000256" key="1">
    <source>
        <dbReference type="SAM" id="MobiDB-lite"/>
    </source>
</evidence>